<sequence>MVDTTTSLVLSLTLFLSFLFSNAQMRPGSIEPGFSIAAGTNLSLHSPSGDFAFGFHKLVTGHFLVGIWFDKIPQKTLVWSANRDDPASSINITLSGQFVLHHANGSSFSIYNGTDTDSAFMQDDGNFILRNSTSGIIWQSFDSPTDTILLGQSMKMNHKLYSNASGTDYSTGQYKLEVQNDGNIVTSAFRFEGDGYWFTATVGNKDVRLVFDNVTAFLYASNGTQIIRSMTSTENITSAVAIKDYYHRAIMNFQGNFQQLIHHKNGSEWSIVWQSINDHPCKVNAICGPYGFCTSPNNIMVNCSCLPGYVPLDPNIPSKGCHPSRLMDFCAANSSSSDFTVERLEDADIPNRNFAELKVKHPSTEESCMEELMNDCFCAAAVFNDSKCHKKRLPLLNGRRSIPDTSNSAALIKVPLDHKDDGNESWVVLLVALLSCSLLAVVFAATAIYHHPLFQGWISKVPPPKPKAVDINLKRPSMKKVTEMLEGNLEMDLPPLMPWQFN</sequence>
<comment type="caution">
    <text evidence="1">The sequence shown here is derived from an EMBL/GenBank/DDBJ whole genome shotgun (WGS) entry which is preliminary data.</text>
</comment>
<organism evidence="1 2">
    <name type="scientific">Bauhinia variegata</name>
    <name type="common">Purple orchid tree</name>
    <name type="synonym">Phanera variegata</name>
    <dbReference type="NCBI Taxonomy" id="167791"/>
    <lineage>
        <taxon>Eukaryota</taxon>
        <taxon>Viridiplantae</taxon>
        <taxon>Streptophyta</taxon>
        <taxon>Embryophyta</taxon>
        <taxon>Tracheophyta</taxon>
        <taxon>Spermatophyta</taxon>
        <taxon>Magnoliopsida</taxon>
        <taxon>eudicotyledons</taxon>
        <taxon>Gunneridae</taxon>
        <taxon>Pentapetalae</taxon>
        <taxon>rosids</taxon>
        <taxon>fabids</taxon>
        <taxon>Fabales</taxon>
        <taxon>Fabaceae</taxon>
        <taxon>Cercidoideae</taxon>
        <taxon>Cercideae</taxon>
        <taxon>Bauhiniinae</taxon>
        <taxon>Bauhinia</taxon>
    </lineage>
</organism>
<gene>
    <name evidence="1" type="ORF">L6164_025649</name>
</gene>
<name>A0ACB9M1I9_BAUVA</name>
<accession>A0ACB9M1I9</accession>
<evidence type="ECO:0000313" key="2">
    <source>
        <dbReference type="Proteomes" id="UP000828941"/>
    </source>
</evidence>
<evidence type="ECO:0000313" key="1">
    <source>
        <dbReference type="EMBL" id="KAI4317811.1"/>
    </source>
</evidence>
<keyword evidence="2" id="KW-1185">Reference proteome</keyword>
<proteinExistence type="predicted"/>
<dbReference type="EMBL" id="CM039435">
    <property type="protein sequence ID" value="KAI4317811.1"/>
    <property type="molecule type" value="Genomic_DNA"/>
</dbReference>
<protein>
    <submittedName>
        <fullName evidence="1">Uncharacterized protein</fullName>
    </submittedName>
</protein>
<reference evidence="1 2" key="1">
    <citation type="journal article" date="2022" name="DNA Res.">
        <title>Chromosomal-level genome assembly of the orchid tree Bauhinia variegata (Leguminosae; Cercidoideae) supports the allotetraploid origin hypothesis of Bauhinia.</title>
        <authorList>
            <person name="Zhong Y."/>
            <person name="Chen Y."/>
            <person name="Zheng D."/>
            <person name="Pang J."/>
            <person name="Liu Y."/>
            <person name="Luo S."/>
            <person name="Meng S."/>
            <person name="Qian L."/>
            <person name="Wei D."/>
            <person name="Dai S."/>
            <person name="Zhou R."/>
        </authorList>
    </citation>
    <scope>NUCLEOTIDE SEQUENCE [LARGE SCALE GENOMIC DNA]</scope>
    <source>
        <strain evidence="1">BV-YZ2020</strain>
    </source>
</reference>
<dbReference type="Proteomes" id="UP000828941">
    <property type="component" value="Chromosome 10"/>
</dbReference>